<sequence>MTLKRAEAAELVVKCLPKLGVDGSSADGVNQKDVSVNTVCRLWAGMGYIYDIKWKSHHIIVKRILPPPLNSRSFGDQRKATSYLIEANFYSNVADFLILEHQLAIPVPFLVERSDNDHVTICMSRLDGRPGGLGTDDEVHAVLRWLATLHAATWAPKIDELVSNDGCGLQPIGRYGDNCAGMLKFYHRELTSRLGSKHMHPSFEALEESVALAFADFQRFMSGWGQWGSDLSSVVIEVLDRLDGGDDSLTEDGYREAMLREYG</sequence>
<dbReference type="Proteomes" id="UP000001449">
    <property type="component" value="Chromosome 5"/>
</dbReference>
<evidence type="ECO:0000313" key="1">
    <source>
        <dbReference type="EMBL" id="EED91960.1"/>
    </source>
</evidence>
<dbReference type="InterPro" id="IPR011009">
    <property type="entry name" value="Kinase-like_dom_sf"/>
</dbReference>
<dbReference type="RefSeq" id="XP_002290208.1">
    <property type="nucleotide sequence ID" value="XM_002290172.1"/>
</dbReference>
<protein>
    <recommendedName>
        <fullName evidence="3">Aminoglycoside phosphotransferase domain-containing protein</fullName>
    </recommendedName>
</protein>
<dbReference type="InParanoid" id="B8C2J7"/>
<dbReference type="eggNOG" id="ENOG502S10H">
    <property type="taxonomic scope" value="Eukaryota"/>
</dbReference>
<dbReference type="PaxDb" id="35128-Thaps22681"/>
<dbReference type="GeneID" id="7446449"/>
<gene>
    <name evidence="1" type="ORF">THAPSDRAFT_22681</name>
</gene>
<dbReference type="SUPFAM" id="SSF56112">
    <property type="entry name" value="Protein kinase-like (PK-like)"/>
    <property type="match status" value="1"/>
</dbReference>
<dbReference type="EMBL" id="CM000642">
    <property type="protein sequence ID" value="EED91960.1"/>
    <property type="molecule type" value="Genomic_DNA"/>
</dbReference>
<proteinExistence type="predicted"/>
<reference evidence="1 2" key="1">
    <citation type="journal article" date="2004" name="Science">
        <title>The genome of the diatom Thalassiosira pseudonana: ecology, evolution, and metabolism.</title>
        <authorList>
            <person name="Armbrust E.V."/>
            <person name="Berges J.A."/>
            <person name="Bowler C."/>
            <person name="Green B.R."/>
            <person name="Martinez D."/>
            <person name="Putnam N.H."/>
            <person name="Zhou S."/>
            <person name="Allen A.E."/>
            <person name="Apt K.E."/>
            <person name="Bechner M."/>
            <person name="Brzezinski M.A."/>
            <person name="Chaal B.K."/>
            <person name="Chiovitti A."/>
            <person name="Davis A.K."/>
            <person name="Demarest M.S."/>
            <person name="Detter J.C."/>
            <person name="Glavina T."/>
            <person name="Goodstein D."/>
            <person name="Hadi M.Z."/>
            <person name="Hellsten U."/>
            <person name="Hildebrand M."/>
            <person name="Jenkins B.D."/>
            <person name="Jurka J."/>
            <person name="Kapitonov V.V."/>
            <person name="Kroger N."/>
            <person name="Lau W.W."/>
            <person name="Lane T.W."/>
            <person name="Larimer F.W."/>
            <person name="Lippmeier J.C."/>
            <person name="Lucas S."/>
            <person name="Medina M."/>
            <person name="Montsant A."/>
            <person name="Obornik M."/>
            <person name="Parker M.S."/>
            <person name="Palenik B."/>
            <person name="Pazour G.J."/>
            <person name="Richardson P.M."/>
            <person name="Rynearson T.A."/>
            <person name="Saito M.A."/>
            <person name="Schwartz D.C."/>
            <person name="Thamatrakoln K."/>
            <person name="Valentin K."/>
            <person name="Vardi A."/>
            <person name="Wilkerson F.P."/>
            <person name="Rokhsar D.S."/>
        </authorList>
    </citation>
    <scope>NUCLEOTIDE SEQUENCE [LARGE SCALE GENOMIC DNA]</scope>
    <source>
        <strain evidence="1 2">CCMP1335</strain>
    </source>
</reference>
<organism evidence="1 2">
    <name type="scientific">Thalassiosira pseudonana</name>
    <name type="common">Marine diatom</name>
    <name type="synonym">Cyclotella nana</name>
    <dbReference type="NCBI Taxonomy" id="35128"/>
    <lineage>
        <taxon>Eukaryota</taxon>
        <taxon>Sar</taxon>
        <taxon>Stramenopiles</taxon>
        <taxon>Ochrophyta</taxon>
        <taxon>Bacillariophyta</taxon>
        <taxon>Coscinodiscophyceae</taxon>
        <taxon>Thalassiosirophycidae</taxon>
        <taxon>Thalassiosirales</taxon>
        <taxon>Thalassiosiraceae</taxon>
        <taxon>Thalassiosira</taxon>
    </lineage>
</organism>
<accession>B8C2J7</accession>
<name>B8C2J7_THAPS</name>
<keyword evidence="2" id="KW-1185">Reference proteome</keyword>
<reference evidence="1 2" key="2">
    <citation type="journal article" date="2008" name="Nature">
        <title>The Phaeodactylum genome reveals the evolutionary history of diatom genomes.</title>
        <authorList>
            <person name="Bowler C."/>
            <person name="Allen A.E."/>
            <person name="Badger J.H."/>
            <person name="Grimwood J."/>
            <person name="Jabbari K."/>
            <person name="Kuo A."/>
            <person name="Maheswari U."/>
            <person name="Martens C."/>
            <person name="Maumus F."/>
            <person name="Otillar R.P."/>
            <person name="Rayko E."/>
            <person name="Salamov A."/>
            <person name="Vandepoele K."/>
            <person name="Beszteri B."/>
            <person name="Gruber A."/>
            <person name="Heijde M."/>
            <person name="Katinka M."/>
            <person name="Mock T."/>
            <person name="Valentin K."/>
            <person name="Verret F."/>
            <person name="Berges J.A."/>
            <person name="Brownlee C."/>
            <person name="Cadoret J.P."/>
            <person name="Chiovitti A."/>
            <person name="Choi C.J."/>
            <person name="Coesel S."/>
            <person name="De Martino A."/>
            <person name="Detter J.C."/>
            <person name="Durkin C."/>
            <person name="Falciatore A."/>
            <person name="Fournet J."/>
            <person name="Haruta M."/>
            <person name="Huysman M.J."/>
            <person name="Jenkins B.D."/>
            <person name="Jiroutova K."/>
            <person name="Jorgensen R.E."/>
            <person name="Joubert Y."/>
            <person name="Kaplan A."/>
            <person name="Kroger N."/>
            <person name="Kroth P.G."/>
            <person name="La Roche J."/>
            <person name="Lindquist E."/>
            <person name="Lommer M."/>
            <person name="Martin-Jezequel V."/>
            <person name="Lopez P.J."/>
            <person name="Lucas S."/>
            <person name="Mangogna M."/>
            <person name="McGinnis K."/>
            <person name="Medlin L.K."/>
            <person name="Montsant A."/>
            <person name="Oudot-Le Secq M.P."/>
            <person name="Napoli C."/>
            <person name="Obornik M."/>
            <person name="Parker M.S."/>
            <person name="Petit J.L."/>
            <person name="Porcel B.M."/>
            <person name="Poulsen N."/>
            <person name="Robison M."/>
            <person name="Rychlewski L."/>
            <person name="Rynearson T.A."/>
            <person name="Schmutz J."/>
            <person name="Shapiro H."/>
            <person name="Siaut M."/>
            <person name="Stanley M."/>
            <person name="Sussman M.R."/>
            <person name="Taylor A.R."/>
            <person name="Vardi A."/>
            <person name="von Dassow P."/>
            <person name="Vyverman W."/>
            <person name="Willis A."/>
            <person name="Wyrwicz L.S."/>
            <person name="Rokhsar D.S."/>
            <person name="Weissenbach J."/>
            <person name="Armbrust E.V."/>
            <person name="Green B.R."/>
            <person name="Van de Peer Y."/>
            <person name="Grigoriev I.V."/>
        </authorList>
    </citation>
    <scope>NUCLEOTIDE SEQUENCE [LARGE SCALE GENOMIC DNA]</scope>
    <source>
        <strain evidence="1 2">CCMP1335</strain>
    </source>
</reference>
<dbReference type="HOGENOM" id="CLU_1059544_0_0_1"/>
<dbReference type="KEGG" id="tps:THAPSDRAFT_22681"/>
<dbReference type="AlphaFoldDB" id="B8C2J7"/>
<evidence type="ECO:0008006" key="3">
    <source>
        <dbReference type="Google" id="ProtNLM"/>
    </source>
</evidence>
<evidence type="ECO:0000313" key="2">
    <source>
        <dbReference type="Proteomes" id="UP000001449"/>
    </source>
</evidence>